<dbReference type="Pfam" id="PF03450">
    <property type="entry name" value="CO_deh_flav_C"/>
    <property type="match status" value="1"/>
</dbReference>
<dbReference type="SUPFAM" id="SSF54665">
    <property type="entry name" value="CO dehydrogenase molybdoprotein N-domain-like"/>
    <property type="match status" value="1"/>
</dbReference>
<dbReference type="InterPro" id="IPR036318">
    <property type="entry name" value="FAD-bd_PCMH-like_sf"/>
</dbReference>
<comment type="cofactor">
    <cofactor evidence="1">
        <name>Mo-molybdopterin</name>
        <dbReference type="ChEBI" id="CHEBI:71302"/>
    </cofactor>
</comment>
<evidence type="ECO:0000256" key="5">
    <source>
        <dbReference type="ARBA" id="ARBA00022505"/>
    </source>
</evidence>
<feature type="domain" description="FAD-binding PCMH-type" evidence="15">
    <location>
        <begin position="87"/>
        <end position="276"/>
    </location>
</feature>
<dbReference type="Pfam" id="PF01315">
    <property type="entry name" value="Ald_Xan_dh_C"/>
    <property type="match status" value="1"/>
</dbReference>
<dbReference type="InterPro" id="IPR002346">
    <property type="entry name" value="Mopterin_DH_FAD-bd"/>
</dbReference>
<dbReference type="Gene3D" id="3.30.465.10">
    <property type="match status" value="1"/>
</dbReference>
<organism evidence="16 17">
    <name type="scientific">Rhamnusium bicolor</name>
    <dbReference type="NCBI Taxonomy" id="1586634"/>
    <lineage>
        <taxon>Eukaryota</taxon>
        <taxon>Metazoa</taxon>
        <taxon>Ecdysozoa</taxon>
        <taxon>Arthropoda</taxon>
        <taxon>Hexapoda</taxon>
        <taxon>Insecta</taxon>
        <taxon>Pterygota</taxon>
        <taxon>Neoptera</taxon>
        <taxon>Endopterygota</taxon>
        <taxon>Coleoptera</taxon>
        <taxon>Polyphaga</taxon>
        <taxon>Cucujiformia</taxon>
        <taxon>Chrysomeloidea</taxon>
        <taxon>Cerambycidae</taxon>
        <taxon>Lepturinae</taxon>
        <taxon>Rhagiini</taxon>
        <taxon>Rhamnusium</taxon>
    </lineage>
</organism>
<dbReference type="Gene3D" id="3.30.390.50">
    <property type="entry name" value="CO dehydrogenase flavoprotein, C-terminal domain"/>
    <property type="match status" value="1"/>
</dbReference>
<dbReference type="FunFam" id="3.30.390.50:FF:000003">
    <property type="entry name" value="Aldehyde oxidase1"/>
    <property type="match status" value="1"/>
</dbReference>
<dbReference type="InterPro" id="IPR046867">
    <property type="entry name" value="AldOxase/xan_DH_MoCoBD2"/>
</dbReference>
<dbReference type="SMART" id="SM01092">
    <property type="entry name" value="CO_deh_flav_C"/>
    <property type="match status" value="1"/>
</dbReference>
<evidence type="ECO:0000256" key="10">
    <source>
        <dbReference type="ARBA" id="ARBA00023002"/>
    </source>
</evidence>
<keyword evidence="9" id="KW-0274">FAD</keyword>
<dbReference type="SMART" id="SM01008">
    <property type="entry name" value="Ald_Xan_dh_C"/>
    <property type="match status" value="1"/>
</dbReference>
<evidence type="ECO:0000256" key="7">
    <source>
        <dbReference type="ARBA" id="ARBA00022714"/>
    </source>
</evidence>
<keyword evidence="12" id="KW-0411">Iron-sulfur</keyword>
<reference evidence="16" key="1">
    <citation type="journal article" date="2023" name="Insect Mol. Biol.">
        <title>Genome sequencing provides insights into the evolution of gene families encoding plant cell wall-degrading enzymes in longhorned beetles.</title>
        <authorList>
            <person name="Shin N.R."/>
            <person name="Okamura Y."/>
            <person name="Kirsch R."/>
            <person name="Pauchet Y."/>
        </authorList>
    </citation>
    <scope>NUCLEOTIDE SEQUENCE</scope>
    <source>
        <strain evidence="16">RBIC_L_NR</strain>
    </source>
</reference>
<dbReference type="AlphaFoldDB" id="A0AAV8YM53"/>
<accession>A0AAV8YM53</accession>
<dbReference type="InterPro" id="IPR016208">
    <property type="entry name" value="Ald_Oxase/xanthine_DH-like"/>
</dbReference>
<dbReference type="Proteomes" id="UP001162156">
    <property type="component" value="Unassembled WGS sequence"/>
</dbReference>
<evidence type="ECO:0000256" key="9">
    <source>
        <dbReference type="ARBA" id="ARBA00022827"/>
    </source>
</evidence>
<dbReference type="FunFam" id="3.90.1170.50:FF:000003">
    <property type="entry name" value="Aldehyde oxidase"/>
    <property type="match status" value="1"/>
</dbReference>
<dbReference type="SUPFAM" id="SSF56176">
    <property type="entry name" value="FAD-binding/transporter-associated domain-like"/>
    <property type="match status" value="1"/>
</dbReference>
<evidence type="ECO:0000256" key="13">
    <source>
        <dbReference type="ARBA" id="ARBA00023140"/>
    </source>
</evidence>
<dbReference type="Pfam" id="PF02738">
    <property type="entry name" value="MoCoBD_1"/>
    <property type="match status" value="1"/>
</dbReference>
<comment type="similarity">
    <text evidence="3">Belongs to the xanthine dehydrogenase family.</text>
</comment>
<dbReference type="FunFam" id="3.30.465.10:FF:000013">
    <property type="entry name" value="Aldehyde oxidase"/>
    <property type="match status" value="1"/>
</dbReference>
<evidence type="ECO:0000256" key="1">
    <source>
        <dbReference type="ARBA" id="ARBA00001924"/>
    </source>
</evidence>
<dbReference type="InterPro" id="IPR036884">
    <property type="entry name" value="2Fe-2S-bd_dom_sf"/>
</dbReference>
<dbReference type="InterPro" id="IPR016169">
    <property type="entry name" value="FAD-bd_PCMH_sub2"/>
</dbReference>
<proteinExistence type="inferred from homology"/>
<keyword evidence="5" id="KW-0500">Molybdenum</keyword>
<dbReference type="FunFam" id="3.30.365.10:FF:000001">
    <property type="entry name" value="Xanthine dehydrogenase oxidase"/>
    <property type="match status" value="1"/>
</dbReference>
<dbReference type="InterPro" id="IPR036683">
    <property type="entry name" value="CO_DH_flav_C_dom_sf"/>
</dbReference>
<dbReference type="InterPro" id="IPR008274">
    <property type="entry name" value="AldOxase/xan_DH_MoCoBD1"/>
</dbReference>
<dbReference type="PROSITE" id="PS00197">
    <property type="entry name" value="2FE2S_FER_1"/>
    <property type="match status" value="1"/>
</dbReference>
<keyword evidence="17" id="KW-1185">Reference proteome</keyword>
<evidence type="ECO:0000259" key="15">
    <source>
        <dbReference type="PROSITE" id="PS51387"/>
    </source>
</evidence>
<dbReference type="SUPFAM" id="SSF54292">
    <property type="entry name" value="2Fe-2S ferredoxin-like"/>
    <property type="match status" value="1"/>
</dbReference>
<evidence type="ECO:0000313" key="17">
    <source>
        <dbReference type="Proteomes" id="UP001162156"/>
    </source>
</evidence>
<comment type="cofactor">
    <cofactor evidence="14">
        <name>[2Fe-2S] cluster</name>
        <dbReference type="ChEBI" id="CHEBI:190135"/>
    </cofactor>
</comment>
<dbReference type="InterPro" id="IPR016166">
    <property type="entry name" value="FAD-bd_PCMH"/>
</dbReference>
<gene>
    <name evidence="16" type="ORF">NQ314_007463</name>
</gene>
<sequence length="938" mass="103419">MHLTGTKRMCLEGGCGTCIVAVEETINNKKNVFAVNSCLVSVFSCHGWKIHTVEGIGGPTTTYHTIQKLLADNNGTQCGFCSPGMVMNMYALNESGPKTKKEIENSFGGNICRCTGYRPILTAFKKLASDAGVYRNPPIPNIYIDITSVAELTTYSLIGDTLVMGGNLTLTRVIQLFCSISEGNEKFAYLSNMAQHIDLIANVPVRNIGTLAGNLMIKYNHNEFPSDIFLILETYNAIIVIVDEDENVIMTSPKDFLSVDMNKKVIKSIILNALDTSHKYVSYKIMARAQNTHALVNAGFLIKFNDTTVEIARIVYGSINPGFVHATNTENFLKGKKLFDNSVLNQAFSLLNSELDPDYILPESSPEYRKLLAISLFYKYVLHIAPENVVSNRIKSGGSLLERPVSTGIQEFGTNKNDYPLGEPIIKVEALAQTSGQAEYIADIPSRPNQLYAAFVTAQATANSVIVKINTSKALSVKGVVAFFGKDDIPGENSFAPTLGGFTVQEELFCSGTVQYYDQPIGIIVADDHDAALEAAELVEVIYKAPTKKPYLSTKDVLKANDKTRIHHQSTVVPKSKGNDVKHVIKGTFNVGLQYHFHMEVQCCSVVPTEDSLDLYPSTQWMDLAQIAASAALKIPMNKINVYVRRLGGAYGAKIMRNSLVSTAAALAAYKLNKPVKMWMPLEKNMDVIGKRYPLMTDYEIGVNDKGVIQYLKADLYSDFGVGGNEPMNSLLLDLFENVYDIRTWLFSTYLINTDTPANCFTRAPGTLEGLGCIESIMEHIASSLNLEASDVKLANINKEKYPKILQFWEDMQTWGDVVTRKNQIKTYNEANRWKKRGMSLVPMAWTLEVVSNFTVLVSIFHGDGGVVVSHGGIEMGQGINTKVVQVCAYKFGISMDKISVKPSYNVIAPNSTTSGGSLTSESVCYVSDLYFLQYIFI</sequence>
<dbReference type="Pfam" id="PF20256">
    <property type="entry name" value="MoCoBD_2"/>
    <property type="match status" value="1"/>
</dbReference>
<comment type="subcellular location">
    <subcellularLocation>
        <location evidence="2">Peroxisome</location>
    </subcellularLocation>
</comment>
<dbReference type="InterPro" id="IPR000674">
    <property type="entry name" value="Ald_Oxase/Xan_DH_a/b"/>
</dbReference>
<dbReference type="GO" id="GO:0005777">
    <property type="term" value="C:peroxisome"/>
    <property type="evidence" value="ECO:0007669"/>
    <property type="project" value="UniProtKB-SubCell"/>
</dbReference>
<dbReference type="InterPro" id="IPR006058">
    <property type="entry name" value="2Fe2S_fd_BS"/>
</dbReference>
<keyword evidence="8" id="KW-0479">Metal-binding</keyword>
<evidence type="ECO:0000256" key="14">
    <source>
        <dbReference type="ARBA" id="ARBA00034078"/>
    </source>
</evidence>
<dbReference type="Gene3D" id="3.90.1170.50">
    <property type="entry name" value="Aldehyde oxidase/xanthine dehydrogenase, a/b hammerhead"/>
    <property type="match status" value="1"/>
</dbReference>
<evidence type="ECO:0000256" key="2">
    <source>
        <dbReference type="ARBA" id="ARBA00004275"/>
    </source>
</evidence>
<evidence type="ECO:0000256" key="3">
    <source>
        <dbReference type="ARBA" id="ARBA00006849"/>
    </source>
</evidence>
<dbReference type="GO" id="GO:0005506">
    <property type="term" value="F:iron ion binding"/>
    <property type="evidence" value="ECO:0007669"/>
    <property type="project" value="InterPro"/>
</dbReference>
<dbReference type="PROSITE" id="PS51387">
    <property type="entry name" value="FAD_PCMH"/>
    <property type="match status" value="1"/>
</dbReference>
<comment type="caution">
    <text evidence="16">The sequence shown here is derived from an EMBL/GenBank/DDBJ whole genome shotgun (WGS) entry which is preliminary data.</text>
</comment>
<dbReference type="GO" id="GO:0071949">
    <property type="term" value="F:FAD binding"/>
    <property type="evidence" value="ECO:0007669"/>
    <property type="project" value="InterPro"/>
</dbReference>
<dbReference type="EMBL" id="JANEYF010001996">
    <property type="protein sequence ID" value="KAJ8952857.1"/>
    <property type="molecule type" value="Genomic_DNA"/>
</dbReference>
<dbReference type="SUPFAM" id="SSF55447">
    <property type="entry name" value="CO dehydrogenase flavoprotein C-terminal domain-like"/>
    <property type="match status" value="1"/>
</dbReference>
<dbReference type="Pfam" id="PF00941">
    <property type="entry name" value="FAD_binding_5"/>
    <property type="match status" value="1"/>
</dbReference>
<dbReference type="PANTHER" id="PTHR11908:SF132">
    <property type="entry name" value="ALDEHYDE OXIDASE 1-RELATED"/>
    <property type="match status" value="1"/>
</dbReference>
<dbReference type="InterPro" id="IPR002888">
    <property type="entry name" value="2Fe-2S-bd"/>
</dbReference>
<keyword evidence="6" id="KW-0285">Flavoprotein</keyword>
<dbReference type="InterPro" id="IPR037165">
    <property type="entry name" value="AldOxase/xan_DH_Mopterin-bd_sf"/>
</dbReference>
<name>A0AAV8YM53_9CUCU</name>
<dbReference type="SUPFAM" id="SSF47741">
    <property type="entry name" value="CO dehydrogenase ISP C-domain like"/>
    <property type="match status" value="1"/>
</dbReference>
<evidence type="ECO:0000256" key="8">
    <source>
        <dbReference type="ARBA" id="ARBA00022723"/>
    </source>
</evidence>
<keyword evidence="7" id="KW-0001">2Fe-2S</keyword>
<dbReference type="Gene3D" id="3.10.20.30">
    <property type="match status" value="1"/>
</dbReference>
<dbReference type="PANTHER" id="PTHR11908">
    <property type="entry name" value="XANTHINE DEHYDROGENASE"/>
    <property type="match status" value="1"/>
</dbReference>
<dbReference type="SUPFAM" id="SSF56003">
    <property type="entry name" value="Molybdenum cofactor-binding domain"/>
    <property type="match status" value="1"/>
</dbReference>
<evidence type="ECO:0000256" key="4">
    <source>
        <dbReference type="ARBA" id="ARBA00011738"/>
    </source>
</evidence>
<evidence type="ECO:0000256" key="6">
    <source>
        <dbReference type="ARBA" id="ARBA00022630"/>
    </source>
</evidence>
<dbReference type="InterPro" id="IPR005107">
    <property type="entry name" value="CO_DH_flav_C"/>
</dbReference>
<dbReference type="InterPro" id="IPR036856">
    <property type="entry name" value="Ald_Oxase/Xan_DH_a/b_sf"/>
</dbReference>
<evidence type="ECO:0000313" key="16">
    <source>
        <dbReference type="EMBL" id="KAJ8952857.1"/>
    </source>
</evidence>
<keyword evidence="10" id="KW-0560">Oxidoreductase</keyword>
<dbReference type="InterPro" id="IPR036010">
    <property type="entry name" value="2Fe-2S_ferredoxin-like_sf"/>
</dbReference>
<evidence type="ECO:0000256" key="12">
    <source>
        <dbReference type="ARBA" id="ARBA00023014"/>
    </source>
</evidence>
<dbReference type="GO" id="GO:0051537">
    <property type="term" value="F:2 iron, 2 sulfur cluster binding"/>
    <property type="evidence" value="ECO:0007669"/>
    <property type="project" value="UniProtKB-KW"/>
</dbReference>
<evidence type="ECO:0000256" key="11">
    <source>
        <dbReference type="ARBA" id="ARBA00023004"/>
    </source>
</evidence>
<dbReference type="GO" id="GO:0016491">
    <property type="term" value="F:oxidoreductase activity"/>
    <property type="evidence" value="ECO:0007669"/>
    <property type="project" value="UniProtKB-KW"/>
</dbReference>
<dbReference type="InterPro" id="IPR012675">
    <property type="entry name" value="Beta-grasp_dom_sf"/>
</dbReference>
<dbReference type="Gene3D" id="3.30.365.10">
    <property type="entry name" value="Aldehyde oxidase/xanthine dehydrogenase, molybdopterin binding domain"/>
    <property type="match status" value="3"/>
</dbReference>
<comment type="subunit">
    <text evidence="4">Homodimer.</text>
</comment>
<dbReference type="Gene3D" id="1.10.150.120">
    <property type="entry name" value="[2Fe-2S]-binding domain"/>
    <property type="match status" value="1"/>
</dbReference>
<keyword evidence="11" id="KW-0408">Iron</keyword>
<dbReference type="Pfam" id="PF01799">
    <property type="entry name" value="Fer2_2"/>
    <property type="match status" value="1"/>
</dbReference>
<protein>
    <recommendedName>
        <fullName evidence="15">FAD-binding PCMH-type domain-containing protein</fullName>
    </recommendedName>
</protein>
<keyword evidence="13" id="KW-0576">Peroxisome</keyword>